<dbReference type="EMBL" id="CP047656">
    <property type="protein sequence ID" value="QHJ09958.1"/>
    <property type="molecule type" value="Genomic_DNA"/>
</dbReference>
<dbReference type="SMART" id="SM00342">
    <property type="entry name" value="HTH_ARAC"/>
    <property type="match status" value="1"/>
</dbReference>
<keyword evidence="6" id="KW-1185">Reference proteome</keyword>
<dbReference type="PANTHER" id="PTHR46796:SF7">
    <property type="entry name" value="ARAC FAMILY TRANSCRIPTIONAL REGULATOR"/>
    <property type="match status" value="1"/>
</dbReference>
<dbReference type="AlphaFoldDB" id="A0A857JFJ9"/>
<evidence type="ECO:0000259" key="4">
    <source>
        <dbReference type="PROSITE" id="PS01124"/>
    </source>
</evidence>
<dbReference type="SUPFAM" id="SSF46689">
    <property type="entry name" value="Homeodomain-like"/>
    <property type="match status" value="2"/>
</dbReference>
<evidence type="ECO:0000313" key="5">
    <source>
        <dbReference type="EMBL" id="QHJ09958.1"/>
    </source>
</evidence>
<dbReference type="Proteomes" id="UP000464524">
    <property type="component" value="Chromosome"/>
</dbReference>
<keyword evidence="1" id="KW-0805">Transcription regulation</keyword>
<dbReference type="RefSeq" id="WP_160177898.1">
    <property type="nucleotide sequence ID" value="NZ_CP047656.1"/>
</dbReference>
<evidence type="ECO:0000313" key="6">
    <source>
        <dbReference type="Proteomes" id="UP000464524"/>
    </source>
</evidence>
<dbReference type="OrthoDB" id="9783876at2"/>
<evidence type="ECO:0000256" key="3">
    <source>
        <dbReference type="ARBA" id="ARBA00023163"/>
    </source>
</evidence>
<dbReference type="InterPro" id="IPR050204">
    <property type="entry name" value="AraC_XylS_family_regulators"/>
</dbReference>
<dbReference type="Pfam" id="PF12833">
    <property type="entry name" value="HTH_18"/>
    <property type="match status" value="1"/>
</dbReference>
<organism evidence="5 6">
    <name type="scientific">Paraglaciecola mesophila</name>
    <dbReference type="NCBI Taxonomy" id="197222"/>
    <lineage>
        <taxon>Bacteria</taxon>
        <taxon>Pseudomonadati</taxon>
        <taxon>Pseudomonadota</taxon>
        <taxon>Gammaproteobacteria</taxon>
        <taxon>Alteromonadales</taxon>
        <taxon>Alteromonadaceae</taxon>
        <taxon>Paraglaciecola</taxon>
    </lineage>
</organism>
<feature type="domain" description="HTH araC/xylS-type" evidence="4">
    <location>
        <begin position="200"/>
        <end position="298"/>
    </location>
</feature>
<protein>
    <submittedName>
        <fullName evidence="5">RCS-specific HTH-type transcriptional activator RclR</fullName>
    </submittedName>
</protein>
<dbReference type="Gene3D" id="1.10.10.60">
    <property type="entry name" value="Homeodomain-like"/>
    <property type="match status" value="1"/>
</dbReference>
<keyword evidence="3" id="KW-0804">Transcription</keyword>
<dbReference type="InterPro" id="IPR009057">
    <property type="entry name" value="Homeodomain-like_sf"/>
</dbReference>
<gene>
    <name evidence="5" type="ORF">FX988_00166</name>
</gene>
<evidence type="ECO:0000256" key="2">
    <source>
        <dbReference type="ARBA" id="ARBA00023125"/>
    </source>
</evidence>
<dbReference type="GO" id="GO:0043565">
    <property type="term" value="F:sequence-specific DNA binding"/>
    <property type="evidence" value="ECO:0007669"/>
    <property type="project" value="InterPro"/>
</dbReference>
<reference evidence="5 6" key="1">
    <citation type="submission" date="2019-12" db="EMBL/GenBank/DDBJ databases">
        <title>Genome sequencing and assembly of endphytes of Porphyra tenera.</title>
        <authorList>
            <person name="Park J.M."/>
            <person name="Shin R."/>
            <person name="Jo S.H."/>
        </authorList>
    </citation>
    <scope>NUCLEOTIDE SEQUENCE [LARGE SCALE GENOMIC DNA]</scope>
    <source>
        <strain evidence="5 6">GPM4</strain>
    </source>
</reference>
<sequence length="303" mass="32998">MDVLNQLFSTFKVAANIFHNGQYCGDWAINTSGTHYMNFHIVSHGTCYLSVPSDTDAKDKPIALSQGDVVIFPRDSQHIISKEPRPLAATNSALSQDYTHGVQPSATGLVCGYFSHNHPLVNSITVHLPGAIIIKSHPLNDKSTGLHFLLSALLDESKQANKGSTLIMGRIAEAILAIIFRQHLPTDNGVLAATGHPKLGPVMSAIHAQPNKKWTVEMLAEQCFMSRAGFNDLFKSVVQQAPMEYVTQWRLGLAYSMLADENVSTLHAALACGYDNESSFSKAFKRVLGVSPGAVRAKKEQKV</sequence>
<evidence type="ECO:0000256" key="1">
    <source>
        <dbReference type="ARBA" id="ARBA00023015"/>
    </source>
</evidence>
<dbReference type="InterPro" id="IPR032783">
    <property type="entry name" value="AraC_lig"/>
</dbReference>
<name>A0A857JFJ9_9ALTE</name>
<dbReference type="GO" id="GO:0003700">
    <property type="term" value="F:DNA-binding transcription factor activity"/>
    <property type="evidence" value="ECO:0007669"/>
    <property type="project" value="InterPro"/>
</dbReference>
<dbReference type="Pfam" id="PF12852">
    <property type="entry name" value="Cupin_6"/>
    <property type="match status" value="1"/>
</dbReference>
<dbReference type="PANTHER" id="PTHR46796">
    <property type="entry name" value="HTH-TYPE TRANSCRIPTIONAL ACTIVATOR RHAS-RELATED"/>
    <property type="match status" value="1"/>
</dbReference>
<accession>A0A857JFJ9</accession>
<dbReference type="PROSITE" id="PS01124">
    <property type="entry name" value="HTH_ARAC_FAMILY_2"/>
    <property type="match status" value="1"/>
</dbReference>
<keyword evidence="2" id="KW-0238">DNA-binding</keyword>
<dbReference type="InterPro" id="IPR018060">
    <property type="entry name" value="HTH_AraC"/>
</dbReference>
<dbReference type="KEGG" id="pmes:FX988_00166"/>
<proteinExistence type="predicted"/>